<proteinExistence type="predicted"/>
<name>A0A1E5T112_9BACT</name>
<dbReference type="Proteomes" id="UP000095552">
    <property type="component" value="Unassembled WGS sequence"/>
</dbReference>
<sequence length="417" mass="48340">MKKQFFIPLLFILSCQLSIGQELYRDGFILKSPFDTVYGKVKYYSYKEASINCVFKAENSTSEQSFSPNEIFGYGIDDDILFVSRSIGENQQLFLEVVYQGTVTLYAYRDKYRKNYFYLENPIRGDFEQLTQKVIGTKRRRNIIKTYQDVLKIMLEKSDLILDRIENASLSHRSLSNLLLDYDQRYARYRGKQFNGTKSQWPPTPGFYVIQGSADQKLGNFSGTGESYYAGIGIKFQKEISRATRRLYFDLDLTLTHEAFNQRFMKTEEVTDQSQLTNGLNFLISSTNTDIRGTVESITNLDLERYNLGMPMNIKYIFPTKKWLFTINGGFSPQYTVAKNGEVQGILSQNDTILLDIVSPEDTDRFRFGINFGFGLMLKTSRTYFLDFQHSPTWLNQGVLKYKYSFIRLGILLDKGN</sequence>
<accession>A0A1E5T112</accession>
<keyword evidence="2" id="KW-1185">Reference proteome</keyword>
<comment type="caution">
    <text evidence="1">The sequence shown here is derived from an EMBL/GenBank/DDBJ whole genome shotgun (WGS) entry which is preliminary data.</text>
</comment>
<evidence type="ECO:0008006" key="3">
    <source>
        <dbReference type="Google" id="ProtNLM"/>
    </source>
</evidence>
<dbReference type="EMBL" id="MDGQ01000005">
    <property type="protein sequence ID" value="OEK05072.1"/>
    <property type="molecule type" value="Genomic_DNA"/>
</dbReference>
<reference evidence="1 2" key="1">
    <citation type="submission" date="2016-08" db="EMBL/GenBank/DDBJ databases">
        <title>Draft genome of Fabibacter sp. strain SK-8.</title>
        <authorList>
            <person name="Wong S.-K."/>
            <person name="Hamasaki K."/>
            <person name="Yoshizawa S."/>
        </authorList>
    </citation>
    <scope>NUCLEOTIDE SEQUENCE [LARGE SCALE GENOMIC DNA]</scope>
    <source>
        <strain evidence="1 2">SK-8</strain>
    </source>
</reference>
<dbReference type="AlphaFoldDB" id="A0A1E5T112"/>
<dbReference type="STRING" id="1563681.BFP71_16775"/>
<gene>
    <name evidence="1" type="ORF">BFP71_16775</name>
</gene>
<evidence type="ECO:0000313" key="2">
    <source>
        <dbReference type="Proteomes" id="UP000095552"/>
    </source>
</evidence>
<dbReference type="RefSeq" id="WP_069836576.1">
    <property type="nucleotide sequence ID" value="NZ_MDGQ01000005.1"/>
</dbReference>
<dbReference type="OrthoDB" id="952442at2"/>
<protein>
    <recommendedName>
        <fullName evidence="3">Outer membrane protein beta-barrel domain-containing protein</fullName>
    </recommendedName>
</protein>
<organism evidence="1 2">
    <name type="scientific">Roseivirga misakiensis</name>
    <dbReference type="NCBI Taxonomy" id="1563681"/>
    <lineage>
        <taxon>Bacteria</taxon>
        <taxon>Pseudomonadati</taxon>
        <taxon>Bacteroidota</taxon>
        <taxon>Cytophagia</taxon>
        <taxon>Cytophagales</taxon>
        <taxon>Roseivirgaceae</taxon>
        <taxon>Roseivirga</taxon>
    </lineage>
</organism>
<dbReference type="PROSITE" id="PS51257">
    <property type="entry name" value="PROKAR_LIPOPROTEIN"/>
    <property type="match status" value="1"/>
</dbReference>
<evidence type="ECO:0000313" key="1">
    <source>
        <dbReference type="EMBL" id="OEK05072.1"/>
    </source>
</evidence>